<protein>
    <recommendedName>
        <fullName evidence="12">Trichome birefringence-like N-terminal domain-containing protein</fullName>
    </recommendedName>
</protein>
<evidence type="ECO:0000313" key="11">
    <source>
        <dbReference type="Proteomes" id="UP000298416"/>
    </source>
</evidence>
<evidence type="ECO:0000256" key="1">
    <source>
        <dbReference type="ARBA" id="ARBA00004167"/>
    </source>
</evidence>
<feature type="chain" id="PRO_5036483058" description="Trichome birefringence-like N-terminal domain-containing protein" evidence="7">
    <location>
        <begin position="16"/>
        <end position="154"/>
    </location>
</feature>
<dbReference type="InterPro" id="IPR029962">
    <property type="entry name" value="TBL"/>
</dbReference>
<keyword evidence="5" id="KW-1133">Transmembrane helix</keyword>
<keyword evidence="3" id="KW-0812">Transmembrane</keyword>
<evidence type="ECO:0000259" key="9">
    <source>
        <dbReference type="Pfam" id="PF14416"/>
    </source>
</evidence>
<keyword evidence="7" id="KW-0732">Signal</keyword>
<dbReference type="GO" id="GO:0016020">
    <property type="term" value="C:membrane"/>
    <property type="evidence" value="ECO:0007669"/>
    <property type="project" value="UniProtKB-SubCell"/>
</dbReference>
<name>A0A8X8Z3V2_SALSN</name>
<dbReference type="InterPro" id="IPR025846">
    <property type="entry name" value="TBL_N"/>
</dbReference>
<feature type="domain" description="Trichome birefringence-like C-terminal" evidence="8">
    <location>
        <begin position="83"/>
        <end position="115"/>
    </location>
</feature>
<evidence type="ECO:0008006" key="12">
    <source>
        <dbReference type="Google" id="ProtNLM"/>
    </source>
</evidence>
<keyword evidence="4" id="KW-0735">Signal-anchor</keyword>
<proteinExistence type="inferred from homology"/>
<comment type="caution">
    <text evidence="10">The sequence shown here is derived from an EMBL/GenBank/DDBJ whole genome shotgun (WGS) entry which is preliminary data.</text>
</comment>
<dbReference type="GO" id="GO:0016413">
    <property type="term" value="F:O-acetyltransferase activity"/>
    <property type="evidence" value="ECO:0007669"/>
    <property type="project" value="InterPro"/>
</dbReference>
<dbReference type="PANTHER" id="PTHR32285:SF71">
    <property type="entry name" value="PROTEIN TRICHOME BIREFRINGENCE-LIKE 39"/>
    <property type="match status" value="1"/>
</dbReference>
<comment type="similarity">
    <text evidence="2">Belongs to the PC-esterase family. TBL subfamily.</text>
</comment>
<dbReference type="Pfam" id="PF14416">
    <property type="entry name" value="PMR5N"/>
    <property type="match status" value="1"/>
</dbReference>
<evidence type="ECO:0000256" key="5">
    <source>
        <dbReference type="ARBA" id="ARBA00022989"/>
    </source>
</evidence>
<evidence type="ECO:0000256" key="6">
    <source>
        <dbReference type="ARBA" id="ARBA00023136"/>
    </source>
</evidence>
<feature type="signal peptide" evidence="7">
    <location>
        <begin position="1"/>
        <end position="15"/>
    </location>
</feature>
<evidence type="ECO:0000256" key="2">
    <source>
        <dbReference type="ARBA" id="ARBA00007727"/>
    </source>
</evidence>
<reference evidence="10" key="1">
    <citation type="submission" date="2018-01" db="EMBL/GenBank/DDBJ databases">
        <authorList>
            <person name="Mao J.F."/>
        </authorList>
    </citation>
    <scope>NUCLEOTIDE SEQUENCE</scope>
    <source>
        <strain evidence="10">Huo1</strain>
        <tissue evidence="10">Leaf</tissue>
    </source>
</reference>
<evidence type="ECO:0000313" key="10">
    <source>
        <dbReference type="EMBL" id="KAG6390851.1"/>
    </source>
</evidence>
<evidence type="ECO:0000256" key="4">
    <source>
        <dbReference type="ARBA" id="ARBA00022968"/>
    </source>
</evidence>
<dbReference type="EMBL" id="PNBA02000019">
    <property type="protein sequence ID" value="KAG6390851.1"/>
    <property type="molecule type" value="Genomic_DNA"/>
</dbReference>
<sequence>MGLLVTLIFLSPTSAAELNTTCRALAGAANCNIFCGKWVYDASYPLYDFSSCLFIDDQFNCLKYRRPDRNYLKYRWQPFSCNLATFNDLNFLERMRGKKIMFVDDSLSLNMWESLSREFIVNHFNCYMNSIPMMISEDENMEIITRLDTMIRVK</sequence>
<comment type="subcellular location">
    <subcellularLocation>
        <location evidence="1">Membrane</location>
        <topology evidence="1">Single-pass membrane protein</topology>
    </subcellularLocation>
</comment>
<evidence type="ECO:0000256" key="7">
    <source>
        <dbReference type="SAM" id="SignalP"/>
    </source>
</evidence>
<evidence type="ECO:0000256" key="3">
    <source>
        <dbReference type="ARBA" id="ARBA00022692"/>
    </source>
</evidence>
<dbReference type="InterPro" id="IPR026057">
    <property type="entry name" value="TBL_C"/>
</dbReference>
<feature type="domain" description="Trichome birefringence-like N-terminal" evidence="9">
    <location>
        <begin position="30"/>
        <end position="82"/>
    </location>
</feature>
<evidence type="ECO:0000259" key="8">
    <source>
        <dbReference type="Pfam" id="PF13839"/>
    </source>
</evidence>
<dbReference type="PANTHER" id="PTHR32285">
    <property type="entry name" value="PROTEIN TRICHOME BIREFRINGENCE-LIKE 9-RELATED"/>
    <property type="match status" value="1"/>
</dbReference>
<dbReference type="Pfam" id="PF13839">
    <property type="entry name" value="PC-Esterase"/>
    <property type="match status" value="1"/>
</dbReference>
<gene>
    <name evidence="10" type="ORF">SASPL_148596</name>
</gene>
<dbReference type="AlphaFoldDB" id="A0A8X8Z3V2"/>
<keyword evidence="11" id="KW-1185">Reference proteome</keyword>
<reference evidence="10" key="2">
    <citation type="submission" date="2020-08" db="EMBL/GenBank/DDBJ databases">
        <title>Plant Genome Project.</title>
        <authorList>
            <person name="Zhang R.-G."/>
        </authorList>
    </citation>
    <scope>NUCLEOTIDE SEQUENCE</scope>
    <source>
        <strain evidence="10">Huo1</strain>
        <tissue evidence="10">Leaf</tissue>
    </source>
</reference>
<organism evidence="10">
    <name type="scientific">Salvia splendens</name>
    <name type="common">Scarlet sage</name>
    <dbReference type="NCBI Taxonomy" id="180675"/>
    <lineage>
        <taxon>Eukaryota</taxon>
        <taxon>Viridiplantae</taxon>
        <taxon>Streptophyta</taxon>
        <taxon>Embryophyta</taxon>
        <taxon>Tracheophyta</taxon>
        <taxon>Spermatophyta</taxon>
        <taxon>Magnoliopsida</taxon>
        <taxon>eudicotyledons</taxon>
        <taxon>Gunneridae</taxon>
        <taxon>Pentapetalae</taxon>
        <taxon>asterids</taxon>
        <taxon>lamiids</taxon>
        <taxon>Lamiales</taxon>
        <taxon>Lamiaceae</taxon>
        <taxon>Nepetoideae</taxon>
        <taxon>Mentheae</taxon>
        <taxon>Salviinae</taxon>
        <taxon>Salvia</taxon>
        <taxon>Salvia subgen. Calosphace</taxon>
        <taxon>core Calosphace</taxon>
    </lineage>
</organism>
<dbReference type="Proteomes" id="UP000298416">
    <property type="component" value="Unassembled WGS sequence"/>
</dbReference>
<dbReference type="GO" id="GO:0005794">
    <property type="term" value="C:Golgi apparatus"/>
    <property type="evidence" value="ECO:0007669"/>
    <property type="project" value="TreeGrafter"/>
</dbReference>
<keyword evidence="6" id="KW-0472">Membrane</keyword>
<accession>A0A8X8Z3V2</accession>